<sequence>MCYNRASSGAGQPEDHPDVNDVGPVDAPQFAGIFIPHFPMTMGGLTALDGVIQFVYNTDNDELLNQLLSLRATMLLVLGVDL</sequence>
<evidence type="ECO:0000256" key="1">
    <source>
        <dbReference type="SAM" id="MobiDB-lite"/>
    </source>
</evidence>
<name>A0ABD1DS87_CULPP</name>
<dbReference type="AlphaFoldDB" id="A0ABD1DS87"/>
<organism evidence="2 3">
    <name type="scientific">Culex pipiens pipiens</name>
    <name type="common">Northern house mosquito</name>
    <dbReference type="NCBI Taxonomy" id="38569"/>
    <lineage>
        <taxon>Eukaryota</taxon>
        <taxon>Metazoa</taxon>
        <taxon>Ecdysozoa</taxon>
        <taxon>Arthropoda</taxon>
        <taxon>Hexapoda</taxon>
        <taxon>Insecta</taxon>
        <taxon>Pterygota</taxon>
        <taxon>Neoptera</taxon>
        <taxon>Endopterygota</taxon>
        <taxon>Diptera</taxon>
        <taxon>Nematocera</taxon>
        <taxon>Culicoidea</taxon>
        <taxon>Culicidae</taxon>
        <taxon>Culicinae</taxon>
        <taxon>Culicini</taxon>
        <taxon>Culex</taxon>
        <taxon>Culex</taxon>
    </lineage>
</organism>
<keyword evidence="3" id="KW-1185">Reference proteome</keyword>
<dbReference type="Proteomes" id="UP001562425">
    <property type="component" value="Unassembled WGS sequence"/>
</dbReference>
<reference evidence="2 3" key="1">
    <citation type="submission" date="2024-05" db="EMBL/GenBank/DDBJ databases">
        <title>Culex pipiens pipiens assembly and annotation.</title>
        <authorList>
            <person name="Alout H."/>
            <person name="Durand T."/>
        </authorList>
    </citation>
    <scope>NUCLEOTIDE SEQUENCE [LARGE SCALE GENOMIC DNA]</scope>
    <source>
        <strain evidence="2">HA-2024</strain>
        <tissue evidence="2">Whole body</tissue>
    </source>
</reference>
<gene>
    <name evidence="2" type="ORF">pipiens_001835</name>
</gene>
<proteinExistence type="predicted"/>
<evidence type="ECO:0000313" key="2">
    <source>
        <dbReference type="EMBL" id="KAL1402624.1"/>
    </source>
</evidence>
<feature type="region of interest" description="Disordered" evidence="1">
    <location>
        <begin position="1"/>
        <end position="24"/>
    </location>
</feature>
<accession>A0ABD1DS87</accession>
<evidence type="ECO:0000313" key="3">
    <source>
        <dbReference type="Proteomes" id="UP001562425"/>
    </source>
</evidence>
<feature type="compositionally biased region" description="Polar residues" evidence="1">
    <location>
        <begin position="1"/>
        <end position="10"/>
    </location>
</feature>
<dbReference type="EMBL" id="JBEHCU010002673">
    <property type="protein sequence ID" value="KAL1402624.1"/>
    <property type="molecule type" value="Genomic_DNA"/>
</dbReference>
<comment type="caution">
    <text evidence="2">The sequence shown here is derived from an EMBL/GenBank/DDBJ whole genome shotgun (WGS) entry which is preliminary data.</text>
</comment>
<protein>
    <submittedName>
        <fullName evidence="2">Uncharacterized protein</fullName>
    </submittedName>
</protein>